<name>A0AAF3EKD6_9BILA</name>
<reference evidence="2" key="1">
    <citation type="submission" date="2024-02" db="UniProtKB">
        <authorList>
            <consortium name="WormBaseParasite"/>
        </authorList>
    </citation>
    <scope>IDENTIFICATION</scope>
</reference>
<dbReference type="Proteomes" id="UP000887575">
    <property type="component" value="Unassembled WGS sequence"/>
</dbReference>
<dbReference type="AlphaFoldDB" id="A0AAF3EKD6"/>
<evidence type="ECO:0000313" key="2">
    <source>
        <dbReference type="WBParaSite" id="MBELARI_LOCUS14472"/>
    </source>
</evidence>
<sequence length="334" mass="39212">MQTDLVNVLETDQNLKSVISKMLTERETLKAIKNVPEYSLRVLVLIHRLILDSREIPNRPLFSLAMPSDKFKKIISPSSLRVSIHQLTSNITFKTLRCMDDACLKVRSRLDDIPRLYIEVIELLPKSSDQDITQSSVAKIETLISMIKSAAYDCYLQMGYPKGDFNERLEELNELCQAEIAQRIEEAQVEVSTSFRIIHEIREKWAYLDDFSRHLRWKTDELGKTMNILEKYSKEDLLKEKIMPTILKSFNLCFEVMDLVEIYSHISTKYIALHVKRMERVLSETDSNLNINEIEDHRNIKKISLEIESLINQKQEEFKIRFQDRLKQIMNILN</sequence>
<keyword evidence="1" id="KW-1185">Reference proteome</keyword>
<accession>A0AAF3EKD6</accession>
<proteinExistence type="predicted"/>
<dbReference type="WBParaSite" id="MBELARI_LOCUS14472">
    <property type="protein sequence ID" value="MBELARI_LOCUS14472"/>
    <property type="gene ID" value="MBELARI_LOCUS14472"/>
</dbReference>
<evidence type="ECO:0000313" key="1">
    <source>
        <dbReference type="Proteomes" id="UP000887575"/>
    </source>
</evidence>
<protein>
    <submittedName>
        <fullName evidence="2">Uncharacterized protein</fullName>
    </submittedName>
</protein>
<organism evidence="1 2">
    <name type="scientific">Mesorhabditis belari</name>
    <dbReference type="NCBI Taxonomy" id="2138241"/>
    <lineage>
        <taxon>Eukaryota</taxon>
        <taxon>Metazoa</taxon>
        <taxon>Ecdysozoa</taxon>
        <taxon>Nematoda</taxon>
        <taxon>Chromadorea</taxon>
        <taxon>Rhabditida</taxon>
        <taxon>Rhabditina</taxon>
        <taxon>Rhabditomorpha</taxon>
        <taxon>Rhabditoidea</taxon>
        <taxon>Rhabditidae</taxon>
        <taxon>Mesorhabditinae</taxon>
        <taxon>Mesorhabditis</taxon>
    </lineage>
</organism>